<dbReference type="EMBL" id="JBHLWH010000027">
    <property type="protein sequence ID" value="MFC0248687.1"/>
    <property type="molecule type" value="Genomic_DNA"/>
</dbReference>
<keyword evidence="3" id="KW-0813">Transport</keyword>
<feature type="transmembrane region" description="Helical" evidence="9">
    <location>
        <begin position="347"/>
        <end position="365"/>
    </location>
</feature>
<dbReference type="RefSeq" id="WP_378041284.1">
    <property type="nucleotide sequence ID" value="NZ_JBHLWH010000027.1"/>
</dbReference>
<feature type="transmembrane region" description="Helical" evidence="9">
    <location>
        <begin position="135"/>
        <end position="153"/>
    </location>
</feature>
<comment type="subcellular location">
    <subcellularLocation>
        <location evidence="1">Cell membrane</location>
        <topology evidence="1">Multi-pass membrane protein</topology>
    </subcellularLocation>
</comment>
<evidence type="ECO:0000256" key="6">
    <source>
        <dbReference type="ARBA" id="ARBA00022989"/>
    </source>
</evidence>
<dbReference type="PANTHER" id="PTHR21716:SF53">
    <property type="entry name" value="PERMEASE PERM-RELATED"/>
    <property type="match status" value="1"/>
</dbReference>
<dbReference type="InterPro" id="IPR002549">
    <property type="entry name" value="AI-2E-like"/>
</dbReference>
<dbReference type="PANTHER" id="PTHR21716">
    <property type="entry name" value="TRANSMEMBRANE PROTEIN"/>
    <property type="match status" value="1"/>
</dbReference>
<evidence type="ECO:0000256" key="9">
    <source>
        <dbReference type="SAM" id="Phobius"/>
    </source>
</evidence>
<proteinExistence type="inferred from homology"/>
<keyword evidence="11" id="KW-1185">Reference proteome</keyword>
<keyword evidence="4" id="KW-1003">Cell membrane</keyword>
<comment type="caution">
    <text evidence="10">The sequence shown here is derived from an EMBL/GenBank/DDBJ whole genome shotgun (WGS) entry which is preliminary data.</text>
</comment>
<organism evidence="10 11">
    <name type="scientific">Citricoccus parietis</name>
    <dbReference type="NCBI Taxonomy" id="592307"/>
    <lineage>
        <taxon>Bacteria</taxon>
        <taxon>Bacillati</taxon>
        <taxon>Actinomycetota</taxon>
        <taxon>Actinomycetes</taxon>
        <taxon>Micrococcales</taxon>
        <taxon>Micrococcaceae</taxon>
        <taxon>Citricoccus</taxon>
    </lineage>
</organism>
<dbReference type="Pfam" id="PF01594">
    <property type="entry name" value="AI-2E_transport"/>
    <property type="match status" value="1"/>
</dbReference>
<feature type="transmembrane region" description="Helical" evidence="9">
    <location>
        <begin position="321"/>
        <end position="341"/>
    </location>
</feature>
<evidence type="ECO:0000256" key="7">
    <source>
        <dbReference type="ARBA" id="ARBA00023136"/>
    </source>
</evidence>
<feature type="transmembrane region" description="Helical" evidence="9">
    <location>
        <begin position="372"/>
        <end position="391"/>
    </location>
</feature>
<evidence type="ECO:0000256" key="5">
    <source>
        <dbReference type="ARBA" id="ARBA00022692"/>
    </source>
</evidence>
<evidence type="ECO:0000256" key="8">
    <source>
        <dbReference type="SAM" id="MobiDB-lite"/>
    </source>
</evidence>
<keyword evidence="5 9" id="KW-0812">Transmembrane</keyword>
<feature type="transmembrane region" description="Helical" evidence="9">
    <location>
        <begin position="165"/>
        <end position="186"/>
    </location>
</feature>
<feature type="transmembrane region" description="Helical" evidence="9">
    <location>
        <begin position="247"/>
        <end position="273"/>
    </location>
</feature>
<feature type="region of interest" description="Disordered" evidence="8">
    <location>
        <begin position="63"/>
        <end position="88"/>
    </location>
</feature>
<feature type="transmembrane region" description="Helical" evidence="9">
    <location>
        <begin position="109"/>
        <end position="129"/>
    </location>
</feature>
<feature type="region of interest" description="Disordered" evidence="8">
    <location>
        <begin position="1"/>
        <end position="39"/>
    </location>
</feature>
<feature type="transmembrane region" description="Helical" evidence="9">
    <location>
        <begin position="403"/>
        <end position="436"/>
    </location>
</feature>
<evidence type="ECO:0000256" key="1">
    <source>
        <dbReference type="ARBA" id="ARBA00004651"/>
    </source>
</evidence>
<keyword evidence="7 9" id="KW-0472">Membrane</keyword>
<sequence>MQDHDTPHAASDPVPEAASGNPSGTASGTPAAADAADAAAAAPRSGLLRRWWAARRLPGARPRPRFELRPAATSPSAAEIEASTGPAVRAADAADPSHRVRLVQWAHPVQTGFLFTFGVGLAFLLYGIISANTQLLVWIGAALFISLGLDPVVRRIESWGAPRGVGVAAAVLLLAAILTLFFSLLIPTVVEQTTAFVNNLPAMVSDFLESQFFHDLDSQFGIRDIAVTELEKFIGDSSNVTAVFGGLFGVGTAIVNTGFSVLIVLVLTLYFLATLPAMKFWAYRLAPSTRRPRVEYLGEEITSSVGHYVIGQSVVAGLNGLIAFIAISIAGIPFGALLAFFAGLMAFIPLVGAMTGGIILTLVALTGGWQPALIFAAIYFIYLQVEAYFVSPRVMSKAVAVPGSVAVIAVIAGAALLGVLGALMAIPLAAAIMLVVKEVLIPRQDRI</sequence>
<evidence type="ECO:0000256" key="4">
    <source>
        <dbReference type="ARBA" id="ARBA00022475"/>
    </source>
</evidence>
<protein>
    <submittedName>
        <fullName evidence="10">AI-2E family transporter</fullName>
    </submittedName>
</protein>
<feature type="compositionally biased region" description="Low complexity" evidence="8">
    <location>
        <begin position="22"/>
        <end position="39"/>
    </location>
</feature>
<evidence type="ECO:0000313" key="11">
    <source>
        <dbReference type="Proteomes" id="UP001589766"/>
    </source>
</evidence>
<keyword evidence="6 9" id="KW-1133">Transmembrane helix</keyword>
<dbReference type="Proteomes" id="UP001589766">
    <property type="component" value="Unassembled WGS sequence"/>
</dbReference>
<reference evidence="10 11" key="1">
    <citation type="submission" date="2024-09" db="EMBL/GenBank/DDBJ databases">
        <authorList>
            <person name="Sun Q."/>
            <person name="Mori K."/>
        </authorList>
    </citation>
    <scope>NUCLEOTIDE SEQUENCE [LARGE SCALE GENOMIC DNA]</scope>
    <source>
        <strain evidence="10 11">CCM 7609</strain>
    </source>
</reference>
<evidence type="ECO:0000313" key="10">
    <source>
        <dbReference type="EMBL" id="MFC0248687.1"/>
    </source>
</evidence>
<evidence type="ECO:0000256" key="3">
    <source>
        <dbReference type="ARBA" id="ARBA00022448"/>
    </source>
</evidence>
<evidence type="ECO:0000256" key="2">
    <source>
        <dbReference type="ARBA" id="ARBA00009773"/>
    </source>
</evidence>
<accession>A0ABV6F5J9</accession>
<name>A0ABV6F5J9_9MICC</name>
<gene>
    <name evidence="10" type="ORF">ACFFIO_09255</name>
</gene>
<comment type="similarity">
    <text evidence="2">Belongs to the autoinducer-2 exporter (AI-2E) (TC 2.A.86) family.</text>
</comment>